<feature type="compositionally biased region" description="Basic and acidic residues" evidence="1">
    <location>
        <begin position="47"/>
        <end position="71"/>
    </location>
</feature>
<accession>A0AAV7U6X3</accession>
<feature type="region of interest" description="Disordered" evidence="1">
    <location>
        <begin position="194"/>
        <end position="267"/>
    </location>
</feature>
<keyword evidence="3" id="KW-1185">Reference proteome</keyword>
<dbReference type="Pfam" id="PF07326">
    <property type="entry name" value="RCS1"/>
    <property type="match status" value="1"/>
</dbReference>
<dbReference type="InterPro" id="IPR009932">
    <property type="entry name" value="RCS1"/>
</dbReference>
<feature type="compositionally biased region" description="Basic and acidic residues" evidence="1">
    <location>
        <begin position="258"/>
        <end position="267"/>
    </location>
</feature>
<dbReference type="AlphaFoldDB" id="A0AAV7U6X3"/>
<evidence type="ECO:0008006" key="4">
    <source>
        <dbReference type="Google" id="ProtNLM"/>
    </source>
</evidence>
<dbReference type="PANTHER" id="PTHR35819">
    <property type="entry name" value="PICALM INTERACTING MITOTIC REGULATOR PIMREG"/>
    <property type="match status" value="1"/>
</dbReference>
<evidence type="ECO:0000256" key="1">
    <source>
        <dbReference type="SAM" id="MobiDB-lite"/>
    </source>
</evidence>
<evidence type="ECO:0000313" key="2">
    <source>
        <dbReference type="EMBL" id="KAJ1184528.1"/>
    </source>
</evidence>
<feature type="region of interest" description="Disordered" evidence="1">
    <location>
        <begin position="1"/>
        <end position="21"/>
    </location>
</feature>
<dbReference type="Proteomes" id="UP001066276">
    <property type="component" value="Chromosome 3_1"/>
</dbReference>
<comment type="caution">
    <text evidence="2">The sequence shown here is derived from an EMBL/GenBank/DDBJ whole genome shotgun (WGS) entry which is preliminary data.</text>
</comment>
<feature type="compositionally biased region" description="Polar residues" evidence="1">
    <location>
        <begin position="1"/>
        <end position="14"/>
    </location>
</feature>
<dbReference type="PANTHER" id="PTHR35819:SF1">
    <property type="entry name" value="PROTEIN PIMREG"/>
    <property type="match status" value="1"/>
</dbReference>
<feature type="region of interest" description="Disordered" evidence="1">
    <location>
        <begin position="282"/>
        <end position="305"/>
    </location>
</feature>
<gene>
    <name evidence="2" type="ORF">NDU88_001334</name>
</gene>
<reference evidence="2" key="1">
    <citation type="journal article" date="2022" name="bioRxiv">
        <title>Sequencing and chromosome-scale assembly of the giantPleurodeles waltlgenome.</title>
        <authorList>
            <person name="Brown T."/>
            <person name="Elewa A."/>
            <person name="Iarovenko S."/>
            <person name="Subramanian E."/>
            <person name="Araus A.J."/>
            <person name="Petzold A."/>
            <person name="Susuki M."/>
            <person name="Suzuki K.-i.T."/>
            <person name="Hayashi T."/>
            <person name="Toyoda A."/>
            <person name="Oliveira C."/>
            <person name="Osipova E."/>
            <person name="Leigh N.D."/>
            <person name="Simon A."/>
            <person name="Yun M.H."/>
        </authorList>
    </citation>
    <scope>NUCLEOTIDE SEQUENCE</scope>
    <source>
        <strain evidence="2">20211129_DDA</strain>
        <tissue evidence="2">Liver</tissue>
    </source>
</reference>
<feature type="compositionally biased region" description="Polar residues" evidence="1">
    <location>
        <begin position="205"/>
        <end position="257"/>
    </location>
</feature>
<organism evidence="2 3">
    <name type="scientific">Pleurodeles waltl</name>
    <name type="common">Iberian ribbed newt</name>
    <dbReference type="NCBI Taxonomy" id="8319"/>
    <lineage>
        <taxon>Eukaryota</taxon>
        <taxon>Metazoa</taxon>
        <taxon>Chordata</taxon>
        <taxon>Craniata</taxon>
        <taxon>Vertebrata</taxon>
        <taxon>Euteleostomi</taxon>
        <taxon>Amphibia</taxon>
        <taxon>Batrachia</taxon>
        <taxon>Caudata</taxon>
        <taxon>Salamandroidea</taxon>
        <taxon>Salamandridae</taxon>
        <taxon>Pleurodelinae</taxon>
        <taxon>Pleurodeles</taxon>
    </lineage>
</organism>
<feature type="region of interest" description="Disordered" evidence="1">
    <location>
        <begin position="38"/>
        <end position="89"/>
    </location>
</feature>
<protein>
    <recommendedName>
        <fullName evidence="4">Protein PIMREG</fullName>
    </recommendedName>
</protein>
<name>A0AAV7U6X3_PLEWA</name>
<sequence length="391" mass="44329">MYTRDNSLLQTSAGVSGRPDILESGRFLWAPQWEEGRLEGEEAGSVCEERAIQTRESEVSQQRSEEADRGPQARNIESEEMASMLQSVGQTVGWRSHRILEDFDENDSPVPDKFRKIPSSSSLNTLRMSLRKRMPLKPVQVNISENPTWESLEFKDKQRPFQTMRRTAKNAFGNVSQKMQKTCQSQSKYLVASPVKGKTVGPRKSVTSSGEKQSSSPQTPCRRSSKAISATTPKSVSRSTPKTNNRVSPQSGSTKKQNNSERKEWRSFSRWVGKDGLSLRRSTRTAALKSPYSSPTPVSRRRQFDRDLETVSTGIRQLRRLSQVFDEVIDRDEREEAIAHDHRLMARNVQYLQRSRTLSRRSLRKGAKRLGRTVGTWTELALNSITSLGAH</sequence>
<dbReference type="EMBL" id="JANPWB010000005">
    <property type="protein sequence ID" value="KAJ1184528.1"/>
    <property type="molecule type" value="Genomic_DNA"/>
</dbReference>
<evidence type="ECO:0000313" key="3">
    <source>
        <dbReference type="Proteomes" id="UP001066276"/>
    </source>
</evidence>
<proteinExistence type="predicted"/>